<protein>
    <recommendedName>
        <fullName evidence="1">Alginate export domain-containing protein</fullName>
    </recommendedName>
</protein>
<evidence type="ECO:0000259" key="1">
    <source>
        <dbReference type="Pfam" id="PF13372"/>
    </source>
</evidence>
<name>A0A845U6Q7_9PROT</name>
<reference evidence="2" key="1">
    <citation type="submission" date="2019-11" db="EMBL/GenBank/DDBJ databases">
        <title>Acidithiobacillus ferrianus sp. nov.: a facultatively anaerobic and extremely acidophilic chemolithoautotroph.</title>
        <authorList>
            <person name="Norris P.R."/>
            <person name="Falagan C."/>
            <person name="Moya-Beltran A."/>
            <person name="Castro M."/>
            <person name="Quatrini R."/>
            <person name="Johnson D.B."/>
        </authorList>
    </citation>
    <scope>NUCLEOTIDE SEQUENCE [LARGE SCALE GENOMIC DNA]</scope>
    <source>
        <strain evidence="2">MG</strain>
    </source>
</reference>
<evidence type="ECO:0000313" key="2">
    <source>
        <dbReference type="EMBL" id="NDU41849.1"/>
    </source>
</evidence>
<dbReference type="Pfam" id="PF13372">
    <property type="entry name" value="Alginate_exp"/>
    <property type="match status" value="1"/>
</dbReference>
<comment type="caution">
    <text evidence="2">The sequence shown here is derived from an EMBL/GenBank/DDBJ whole genome shotgun (WGS) entry which is preliminary data.</text>
</comment>
<dbReference type="EMBL" id="WNJL01000016">
    <property type="protein sequence ID" value="NDU41849.1"/>
    <property type="molecule type" value="Genomic_DNA"/>
</dbReference>
<feature type="domain" description="Alginate export" evidence="1">
    <location>
        <begin position="109"/>
        <end position="268"/>
    </location>
</feature>
<dbReference type="AlphaFoldDB" id="A0A845U6Q7"/>
<organism evidence="2">
    <name type="scientific">Acidithiobacillus ferrianus</name>
    <dbReference type="NCBI Taxonomy" id="2678518"/>
    <lineage>
        <taxon>Bacteria</taxon>
        <taxon>Pseudomonadati</taxon>
        <taxon>Pseudomonadota</taxon>
        <taxon>Acidithiobacillia</taxon>
        <taxon>Acidithiobacillales</taxon>
        <taxon>Acidithiobacillaceae</taxon>
        <taxon>Acidithiobacillus</taxon>
    </lineage>
</organism>
<gene>
    <name evidence="2" type="ORF">GL267_04075</name>
</gene>
<sequence length="416" mass="47180">MTSSKTYDAKSAFLAFLTIYSITTLPAYSDPLTQALSKGSYTLQFRPRYEFVQQPGLDEAQAFTVRTMLALSSHQEYGLIGYVQFINVSSLLNHYNSLLNGKTQYSIIPDPEETGVNQFYIQYTGWRGIKARVGRQEIVLNDSRFVGNVNFFQTPQSFDAVSLHDNVDRQIHLFGAYSWRIKNILNQLEASKTFLAQASFVPNKFLQTDFFWYWYGNQSRTQIPGAAACLLPGVQACNDQTIGIRVSGKIPLTRSYRLQYDGSYAKQLPYDRGSPLVNASYVHGGVGLSWRNLGIHADYMVMGSNKNGTYGFQTPLATKHLFNGWADIFLTTPKEGLKSLYFTAKAQWMNTKFLARYYSFDSSYHSMYYGHEVDLSAIHRIDSVWLFGAQYADFISADSLFKNTQAGWVFVNANFT</sequence>
<proteinExistence type="predicted"/>
<accession>A0A845U6Q7</accession>
<dbReference type="RefSeq" id="WP_163096814.1">
    <property type="nucleotide sequence ID" value="NZ_CP127523.1"/>
</dbReference>
<dbReference type="InterPro" id="IPR025388">
    <property type="entry name" value="Alginate_export_dom"/>
</dbReference>